<accession>A0A920C8R0</accession>
<feature type="transmembrane region" description="Helical" evidence="4">
    <location>
        <begin position="276"/>
        <end position="295"/>
    </location>
</feature>
<name>A0A920C8R0_9BACL</name>
<dbReference type="PANTHER" id="PTHR22550">
    <property type="entry name" value="SPORE GERMINATION PROTEIN"/>
    <property type="match status" value="1"/>
</dbReference>
<reference evidence="5" key="1">
    <citation type="submission" date="2021-03" db="EMBL/GenBank/DDBJ databases">
        <title>Antimicrobial resistance genes in bacteria isolated from Japanese honey, and their potential for conferring macrolide and lincosamide resistance in the American foulbrood pathogen Paenibacillus larvae.</title>
        <authorList>
            <person name="Okamoto M."/>
            <person name="Kumagai M."/>
            <person name="Kanamori H."/>
            <person name="Takamatsu D."/>
        </authorList>
    </citation>
    <scope>NUCLEOTIDE SEQUENCE</scope>
    <source>
        <strain evidence="5">J2TS6</strain>
    </source>
</reference>
<comment type="similarity">
    <text evidence="1">Belongs to the GerABKA family.</text>
</comment>
<dbReference type="EMBL" id="BORQ01000001">
    <property type="protein sequence ID" value="GIO30190.1"/>
    <property type="molecule type" value="Genomic_DNA"/>
</dbReference>
<dbReference type="GO" id="GO:0009847">
    <property type="term" value="P:spore germination"/>
    <property type="evidence" value="ECO:0007669"/>
    <property type="project" value="InterPro"/>
</dbReference>
<feature type="transmembrane region" description="Helical" evidence="4">
    <location>
        <begin position="437"/>
        <end position="463"/>
    </location>
</feature>
<evidence type="ECO:0000313" key="5">
    <source>
        <dbReference type="EMBL" id="GIO30190.1"/>
    </source>
</evidence>
<protein>
    <submittedName>
        <fullName evidence="5">Membrane protein YfkQ</fullName>
    </submittedName>
</protein>
<dbReference type="InterPro" id="IPR004995">
    <property type="entry name" value="Spore_Ger"/>
</dbReference>
<dbReference type="GO" id="GO:0016020">
    <property type="term" value="C:membrane"/>
    <property type="evidence" value="ECO:0007669"/>
    <property type="project" value="InterPro"/>
</dbReference>
<dbReference type="PANTHER" id="PTHR22550:SF5">
    <property type="entry name" value="LEUCINE ZIPPER PROTEIN 4"/>
    <property type="match status" value="1"/>
</dbReference>
<gene>
    <name evidence="5" type="primary">yfkQ_1</name>
    <name evidence="5" type="ORF">J2TS6_13310</name>
</gene>
<proteinExistence type="inferred from homology"/>
<dbReference type="Pfam" id="PF03323">
    <property type="entry name" value="GerA"/>
    <property type="match status" value="1"/>
</dbReference>
<feature type="transmembrane region" description="Helical" evidence="4">
    <location>
        <begin position="392"/>
        <end position="425"/>
    </location>
</feature>
<sequence length="523" mass="58767">MSMRFRLKQKGKKSGGGEAKLPPELLPENRCGKAAASIEEQLDWFRSELSHCSDLVIHTFYACPDQKCALVFFHAMIDKNTVQEELLRDLLSLERHDALKFREQIFDFKRLPVADLKVVCELPEGLSAILNGHVLLLVDGDKRMIEVLCSSFEKRSIEEAPNESVIRGPRESFIEDMDVNLTLLRRRLKTSFFKTESMEIGMQTKTKVVVCYMQGICKQELLDEVKRRLSGIQIDSVQGSSYLEEFIKDSPFSPFPQIQYTERPDVVSASLLEGRVAIIVDGTPIVLLAPVTIFMLMQAAEDYYQHYVAATWIRWIRYVFIVASLVLPSTYIAITSFHPEIIPSRLLISIAASREIVPFPALVEAFIMEIAFEALREATVRIPKAIGQSVSIIGALIIGQAAVQAGIVSSFMVIIVSLTGIASFISPHFDLGLAFRLLRFPIMILSGIFGLFGMACGLLFIYIHLINLRSFGTPYLSPLTPLKISDLKDIFIRVPWPFMNKRPAFSGANRIRQPLAAKEDEGD</sequence>
<evidence type="ECO:0000256" key="2">
    <source>
        <dbReference type="ARBA" id="ARBA00023136"/>
    </source>
</evidence>
<keyword evidence="4" id="KW-0812">Transmembrane</keyword>
<organism evidence="5 6">
    <name type="scientific">Paenibacillus albilobatus</name>
    <dbReference type="NCBI Taxonomy" id="2716884"/>
    <lineage>
        <taxon>Bacteria</taxon>
        <taxon>Bacillati</taxon>
        <taxon>Bacillota</taxon>
        <taxon>Bacilli</taxon>
        <taxon>Bacillales</taxon>
        <taxon>Paenibacillaceae</taxon>
        <taxon>Paenibacillus</taxon>
    </lineage>
</organism>
<dbReference type="AlphaFoldDB" id="A0A920C8R0"/>
<evidence type="ECO:0000256" key="4">
    <source>
        <dbReference type="SAM" id="Phobius"/>
    </source>
</evidence>
<feature type="transmembrane region" description="Helical" evidence="4">
    <location>
        <begin position="315"/>
        <end position="334"/>
    </location>
</feature>
<keyword evidence="6" id="KW-1185">Reference proteome</keyword>
<evidence type="ECO:0000313" key="6">
    <source>
        <dbReference type="Proteomes" id="UP000679779"/>
    </source>
</evidence>
<feature type="compositionally biased region" description="Basic residues" evidence="3">
    <location>
        <begin position="1"/>
        <end position="13"/>
    </location>
</feature>
<feature type="region of interest" description="Disordered" evidence="3">
    <location>
        <begin position="1"/>
        <end position="22"/>
    </location>
</feature>
<dbReference type="Proteomes" id="UP000679779">
    <property type="component" value="Unassembled WGS sequence"/>
</dbReference>
<keyword evidence="2 4" id="KW-0472">Membrane</keyword>
<keyword evidence="4" id="KW-1133">Transmembrane helix</keyword>
<dbReference type="PIRSF" id="PIRSF005690">
    <property type="entry name" value="GerBA"/>
    <property type="match status" value="1"/>
</dbReference>
<evidence type="ECO:0000256" key="1">
    <source>
        <dbReference type="ARBA" id="ARBA00005278"/>
    </source>
</evidence>
<dbReference type="InterPro" id="IPR050768">
    <property type="entry name" value="UPF0353/GerABKA_families"/>
</dbReference>
<comment type="caution">
    <text evidence="5">The sequence shown here is derived from an EMBL/GenBank/DDBJ whole genome shotgun (WGS) entry which is preliminary data.</text>
</comment>
<dbReference type="RefSeq" id="WP_244873079.1">
    <property type="nucleotide sequence ID" value="NZ_BORQ01000001.1"/>
</dbReference>
<evidence type="ECO:0000256" key="3">
    <source>
        <dbReference type="SAM" id="MobiDB-lite"/>
    </source>
</evidence>